<evidence type="ECO:0000313" key="2">
    <source>
        <dbReference type="Proteomes" id="UP000050398"/>
    </source>
</evidence>
<dbReference type="AlphaFoldDB" id="A0A0P6WBM0"/>
<dbReference type="eggNOG" id="ENOG5030E1E">
    <property type="taxonomic scope" value="Bacteria"/>
</dbReference>
<protein>
    <submittedName>
        <fullName evidence="1">Uncharacterized protein</fullName>
    </submittedName>
</protein>
<comment type="caution">
    <text evidence="1">The sequence shown here is derived from an EMBL/GenBank/DDBJ whole genome shotgun (WGS) entry which is preliminary data.</text>
</comment>
<evidence type="ECO:0000313" key="1">
    <source>
        <dbReference type="EMBL" id="KPL58273.1"/>
    </source>
</evidence>
<dbReference type="Proteomes" id="UP000050398">
    <property type="component" value="Unassembled WGS sequence"/>
</dbReference>
<accession>A0A0P6WBM0</accession>
<organism evidence="1 2">
    <name type="scientific">Rossellomorea vietnamensis</name>
    <dbReference type="NCBI Taxonomy" id="218284"/>
    <lineage>
        <taxon>Bacteria</taxon>
        <taxon>Bacillati</taxon>
        <taxon>Bacillota</taxon>
        <taxon>Bacilli</taxon>
        <taxon>Bacillales</taxon>
        <taxon>Bacillaceae</taxon>
        <taxon>Rossellomorea</taxon>
    </lineage>
</organism>
<proteinExistence type="predicted"/>
<reference evidence="1 2" key="1">
    <citation type="submission" date="2015-08" db="EMBL/GenBank/DDBJ databases">
        <title>Draft Genome Sequence of Bacillus vietnamensis UCD-SED5.</title>
        <authorList>
            <person name="Lee R.D."/>
            <person name="Jospin G."/>
            <person name="Lang J.M."/>
            <person name="Coil D.A."/>
            <person name="Eisen J.A."/>
        </authorList>
    </citation>
    <scope>NUCLEOTIDE SEQUENCE [LARGE SCALE GENOMIC DNA]</scope>
    <source>
        <strain evidence="1 2">UCD-SED5</strain>
    </source>
</reference>
<sequence>MFLKANNQVKDIIYVHMNLDRQYVVSYGIHFNEFTMNARKPLKNLLLIKHQYEHGAFNIHTHMEYVEQDEMKKIIDDGVQGYGDFCWIDFEEEVGVDELNGQEIAELLYMGHIKQPLNPPFYSKLNNRYAYLSNDDGWFNKIYYRDFEDFYHMLGATLSSKLSTVKSGKGLFGMKKEKPYPVIGKEVIHSFRDKLKEGMVISLEKAVLTRGKIEIPIWVIGDYYDMDEMTEDYKQIRKLPANGLLSYDRKTKSWSALLK</sequence>
<dbReference type="EMBL" id="LIXZ01000017">
    <property type="protein sequence ID" value="KPL58273.1"/>
    <property type="molecule type" value="Genomic_DNA"/>
</dbReference>
<gene>
    <name evidence="1" type="ORF">AM506_17585</name>
</gene>
<name>A0A0P6WBM0_9BACI</name>
<dbReference type="OrthoDB" id="8704087at2"/>
<dbReference type="PATRIC" id="fig|218284.4.peg.1741"/>
<dbReference type="RefSeq" id="WP_060673878.1">
    <property type="nucleotide sequence ID" value="NZ_LIXZ01000017.1"/>
</dbReference>